<evidence type="ECO:0000256" key="8">
    <source>
        <dbReference type="RuleBase" id="RU004453"/>
    </source>
</evidence>
<evidence type="ECO:0000313" key="11">
    <source>
        <dbReference type="Proteomes" id="UP000807469"/>
    </source>
</evidence>
<dbReference type="InterPro" id="IPR001579">
    <property type="entry name" value="Glyco_hydro_18_chit_AS"/>
</dbReference>
<keyword evidence="5 7" id="KW-0326">Glycosidase</keyword>
<dbReference type="Proteomes" id="UP000807469">
    <property type="component" value="Unassembled WGS sequence"/>
</dbReference>
<accession>A0A9P6D5V6</accession>
<dbReference type="GO" id="GO:0008061">
    <property type="term" value="F:chitin binding"/>
    <property type="evidence" value="ECO:0007669"/>
    <property type="project" value="InterPro"/>
</dbReference>
<dbReference type="InterPro" id="IPR029070">
    <property type="entry name" value="Chitinase_insertion_sf"/>
</dbReference>
<evidence type="ECO:0000256" key="7">
    <source>
        <dbReference type="RuleBase" id="RU000489"/>
    </source>
</evidence>
<keyword evidence="2 7" id="KW-0378">Hydrolase</keyword>
<gene>
    <name evidence="10" type="ORF">BDN70DRAFT_798756</name>
</gene>
<dbReference type="PROSITE" id="PS01095">
    <property type="entry name" value="GH18_1"/>
    <property type="match status" value="1"/>
</dbReference>
<dbReference type="Pfam" id="PF00704">
    <property type="entry name" value="Glyco_hydro_18"/>
    <property type="match status" value="1"/>
</dbReference>
<dbReference type="EMBL" id="MU155148">
    <property type="protein sequence ID" value="KAF9484028.1"/>
    <property type="molecule type" value="Genomic_DNA"/>
</dbReference>
<dbReference type="GO" id="GO:0006032">
    <property type="term" value="P:chitin catabolic process"/>
    <property type="evidence" value="ECO:0007669"/>
    <property type="project" value="UniProtKB-KW"/>
</dbReference>
<keyword evidence="4" id="KW-0119">Carbohydrate metabolism</keyword>
<proteinExistence type="inferred from homology"/>
<comment type="catalytic activity">
    <reaction evidence="1">
        <text>Random endo-hydrolysis of N-acetyl-beta-D-glucosaminide (1-&gt;4)-beta-linkages in chitin and chitodextrins.</text>
        <dbReference type="EC" id="3.2.1.14"/>
    </reaction>
</comment>
<evidence type="ECO:0000256" key="4">
    <source>
        <dbReference type="ARBA" id="ARBA00023277"/>
    </source>
</evidence>
<dbReference type="Gene3D" id="3.10.50.10">
    <property type="match status" value="1"/>
</dbReference>
<dbReference type="OrthoDB" id="73875at2759"/>
<sequence>MAYYPDWLGTSFSPSQIDFMLFDWIDFAFAVPNENFELTWDEASAPQLLKELVTAAHGAGRKVKLSIGGWTGSKHFSSAVASNTNRKKFVKSVLTTYRSFELDGIDLDWEYPGKRGDSGNHFRASDSANFLLFLKLLRQTLPTTARISAAVETIPFVDNQGNAMVDVSEFAAVLDWVVIMNYDAWGSLSDPGPNAPLHDACNNSTQPSMNAVAAYNAWTAAQFPASKLVLGLPSYGYINPSTATHLRARTESPERSRKDDLNDDFVTVVSADGGSDHQVQFRELVEQGALVRSTNSSDSIPRFVGNGGFERIWDSCSDTPYLRSIFSKQVITYDDTESLAMKVAFANEVGMLGINLFDIHGDSEQWDLTISVRRAIK</sequence>
<comment type="similarity">
    <text evidence="8">Belongs to the glycosyl hydrolase 18 family.</text>
</comment>
<evidence type="ECO:0000256" key="1">
    <source>
        <dbReference type="ARBA" id="ARBA00000822"/>
    </source>
</evidence>
<dbReference type="InterPro" id="IPR017853">
    <property type="entry name" value="GH"/>
</dbReference>
<dbReference type="SUPFAM" id="SSF51445">
    <property type="entry name" value="(Trans)glycosidases"/>
    <property type="match status" value="1"/>
</dbReference>
<keyword evidence="11" id="KW-1185">Reference proteome</keyword>
<dbReference type="PANTHER" id="PTHR11177:SF392">
    <property type="entry name" value="HAP41P"/>
    <property type="match status" value="1"/>
</dbReference>
<dbReference type="GO" id="GO:0008843">
    <property type="term" value="F:endochitinase activity"/>
    <property type="evidence" value="ECO:0007669"/>
    <property type="project" value="UniProtKB-EC"/>
</dbReference>
<dbReference type="InterPro" id="IPR011583">
    <property type="entry name" value="Chitinase_II/V-like_cat"/>
</dbReference>
<dbReference type="SMART" id="SM00636">
    <property type="entry name" value="Glyco_18"/>
    <property type="match status" value="1"/>
</dbReference>
<evidence type="ECO:0000256" key="6">
    <source>
        <dbReference type="ARBA" id="ARBA00023326"/>
    </source>
</evidence>
<dbReference type="Gene3D" id="3.20.20.80">
    <property type="entry name" value="Glycosidases"/>
    <property type="match status" value="2"/>
</dbReference>
<name>A0A9P6D5V6_9AGAR</name>
<feature type="domain" description="GH18" evidence="9">
    <location>
        <begin position="1"/>
        <end position="377"/>
    </location>
</feature>
<dbReference type="GO" id="GO:0005576">
    <property type="term" value="C:extracellular region"/>
    <property type="evidence" value="ECO:0007669"/>
    <property type="project" value="TreeGrafter"/>
</dbReference>
<evidence type="ECO:0000256" key="2">
    <source>
        <dbReference type="ARBA" id="ARBA00022801"/>
    </source>
</evidence>
<dbReference type="GO" id="GO:0000272">
    <property type="term" value="P:polysaccharide catabolic process"/>
    <property type="evidence" value="ECO:0007669"/>
    <property type="project" value="UniProtKB-KW"/>
</dbReference>
<reference evidence="10" key="1">
    <citation type="submission" date="2020-11" db="EMBL/GenBank/DDBJ databases">
        <authorList>
            <consortium name="DOE Joint Genome Institute"/>
            <person name="Ahrendt S."/>
            <person name="Riley R."/>
            <person name="Andreopoulos W."/>
            <person name="Labutti K."/>
            <person name="Pangilinan J."/>
            <person name="Ruiz-Duenas F.J."/>
            <person name="Barrasa J.M."/>
            <person name="Sanchez-Garcia M."/>
            <person name="Camarero S."/>
            <person name="Miyauchi S."/>
            <person name="Serrano A."/>
            <person name="Linde D."/>
            <person name="Babiker R."/>
            <person name="Drula E."/>
            <person name="Ayuso-Fernandez I."/>
            <person name="Pacheco R."/>
            <person name="Padilla G."/>
            <person name="Ferreira P."/>
            <person name="Barriuso J."/>
            <person name="Kellner H."/>
            <person name="Castanera R."/>
            <person name="Alfaro M."/>
            <person name="Ramirez L."/>
            <person name="Pisabarro A.G."/>
            <person name="Kuo A."/>
            <person name="Tritt A."/>
            <person name="Lipzen A."/>
            <person name="He G."/>
            <person name="Yan M."/>
            <person name="Ng V."/>
            <person name="Cullen D."/>
            <person name="Martin F."/>
            <person name="Rosso M.-N."/>
            <person name="Henrissat B."/>
            <person name="Hibbett D."/>
            <person name="Martinez A.T."/>
            <person name="Grigoriev I.V."/>
        </authorList>
    </citation>
    <scope>NUCLEOTIDE SEQUENCE</scope>
    <source>
        <strain evidence="10">CIRM-BRFM 674</strain>
    </source>
</reference>
<evidence type="ECO:0000313" key="10">
    <source>
        <dbReference type="EMBL" id="KAF9484028.1"/>
    </source>
</evidence>
<dbReference type="InterPro" id="IPR050314">
    <property type="entry name" value="Glycosyl_Hydrlase_18"/>
</dbReference>
<organism evidence="10 11">
    <name type="scientific">Pholiota conissans</name>
    <dbReference type="NCBI Taxonomy" id="109636"/>
    <lineage>
        <taxon>Eukaryota</taxon>
        <taxon>Fungi</taxon>
        <taxon>Dikarya</taxon>
        <taxon>Basidiomycota</taxon>
        <taxon>Agaricomycotina</taxon>
        <taxon>Agaricomycetes</taxon>
        <taxon>Agaricomycetidae</taxon>
        <taxon>Agaricales</taxon>
        <taxon>Agaricineae</taxon>
        <taxon>Strophariaceae</taxon>
        <taxon>Pholiota</taxon>
    </lineage>
</organism>
<evidence type="ECO:0000256" key="5">
    <source>
        <dbReference type="ARBA" id="ARBA00023295"/>
    </source>
</evidence>
<evidence type="ECO:0000256" key="3">
    <source>
        <dbReference type="ARBA" id="ARBA00023024"/>
    </source>
</evidence>
<dbReference type="InterPro" id="IPR001223">
    <property type="entry name" value="Glyco_hydro18_cat"/>
</dbReference>
<keyword evidence="3" id="KW-0146">Chitin degradation</keyword>
<dbReference type="AlphaFoldDB" id="A0A9P6D5V6"/>
<protein>
    <submittedName>
        <fullName evidence="10">Glycoside hydrolase family 18 protein</fullName>
    </submittedName>
</protein>
<evidence type="ECO:0000259" key="9">
    <source>
        <dbReference type="PROSITE" id="PS51910"/>
    </source>
</evidence>
<dbReference type="PANTHER" id="PTHR11177">
    <property type="entry name" value="CHITINASE"/>
    <property type="match status" value="1"/>
</dbReference>
<dbReference type="PROSITE" id="PS51910">
    <property type="entry name" value="GH18_2"/>
    <property type="match status" value="1"/>
</dbReference>
<comment type="caution">
    <text evidence="10">The sequence shown here is derived from an EMBL/GenBank/DDBJ whole genome shotgun (WGS) entry which is preliminary data.</text>
</comment>
<keyword evidence="6" id="KW-0624">Polysaccharide degradation</keyword>